<protein>
    <submittedName>
        <fullName evidence="5">NADPH:quinone reductase-like Zn-dependent oxidoreductase</fullName>
    </submittedName>
</protein>
<feature type="domain" description="Enoyl reductase (ER)" evidence="4">
    <location>
        <begin position="9"/>
        <end position="300"/>
    </location>
</feature>
<dbReference type="SUPFAM" id="SSF50129">
    <property type="entry name" value="GroES-like"/>
    <property type="match status" value="1"/>
</dbReference>
<dbReference type="OrthoDB" id="3727682at2"/>
<dbReference type="SUPFAM" id="SSF51735">
    <property type="entry name" value="NAD(P)-binding Rossmann-fold domains"/>
    <property type="match status" value="1"/>
</dbReference>
<evidence type="ECO:0000256" key="3">
    <source>
        <dbReference type="SAM" id="MobiDB-lite"/>
    </source>
</evidence>
<dbReference type="GO" id="GO:0003960">
    <property type="term" value="F:quinone reductase (NADPH) activity"/>
    <property type="evidence" value="ECO:0007669"/>
    <property type="project" value="TreeGrafter"/>
</dbReference>
<dbReference type="InterPro" id="IPR020843">
    <property type="entry name" value="ER"/>
</dbReference>
<dbReference type="SMART" id="SM00829">
    <property type="entry name" value="PKS_ER"/>
    <property type="match status" value="1"/>
</dbReference>
<accession>A0A4R6SH68</accession>
<dbReference type="Pfam" id="PF00107">
    <property type="entry name" value="ADH_zinc_N"/>
    <property type="match status" value="1"/>
</dbReference>
<feature type="region of interest" description="Disordered" evidence="3">
    <location>
        <begin position="1"/>
        <end position="23"/>
    </location>
</feature>
<evidence type="ECO:0000256" key="1">
    <source>
        <dbReference type="ARBA" id="ARBA00022857"/>
    </source>
</evidence>
<comment type="caution">
    <text evidence="5">The sequence shown here is derived from an EMBL/GenBank/DDBJ whole genome shotgun (WGS) entry which is preliminary data.</text>
</comment>
<dbReference type="InterPro" id="IPR011032">
    <property type="entry name" value="GroES-like_sf"/>
</dbReference>
<dbReference type="GO" id="GO:0070402">
    <property type="term" value="F:NADPH binding"/>
    <property type="evidence" value="ECO:0007669"/>
    <property type="project" value="TreeGrafter"/>
</dbReference>
<dbReference type="Gene3D" id="3.40.50.720">
    <property type="entry name" value="NAD(P)-binding Rossmann-like Domain"/>
    <property type="match status" value="1"/>
</dbReference>
<evidence type="ECO:0000259" key="4">
    <source>
        <dbReference type="SMART" id="SM00829"/>
    </source>
</evidence>
<dbReference type="GO" id="GO:0035925">
    <property type="term" value="F:mRNA 3'-UTR AU-rich region binding"/>
    <property type="evidence" value="ECO:0007669"/>
    <property type="project" value="TreeGrafter"/>
</dbReference>
<dbReference type="PANTHER" id="PTHR48106">
    <property type="entry name" value="QUINONE OXIDOREDUCTASE PIG3-RELATED"/>
    <property type="match status" value="1"/>
</dbReference>
<dbReference type="AlphaFoldDB" id="A0A4R6SH68"/>
<organism evidence="5 6">
    <name type="scientific">Labedaea rhizosphaerae</name>
    <dbReference type="NCBI Taxonomy" id="598644"/>
    <lineage>
        <taxon>Bacteria</taxon>
        <taxon>Bacillati</taxon>
        <taxon>Actinomycetota</taxon>
        <taxon>Actinomycetes</taxon>
        <taxon>Pseudonocardiales</taxon>
        <taxon>Pseudonocardiaceae</taxon>
        <taxon>Labedaea</taxon>
    </lineage>
</organism>
<dbReference type="Gene3D" id="3.90.180.10">
    <property type="entry name" value="Medium-chain alcohol dehydrogenases, catalytic domain"/>
    <property type="match status" value="1"/>
</dbReference>
<proteinExistence type="predicted"/>
<sequence>MRSIQFPVGGPPTVAQAPDPRPGPGQLLVRTEVVGAGIGLVRMLANADEPVSPGAEVVGTVVDVGDEASAYAVGDRVGGVVFAGAYAELVLADPRLVSRVPPEVDAADALALVRGGLVALSALRAGRFEAGESVLVNAAASGVGHLAVQLASTLGAGRVVGAVGSADKAAFVRECGADDVVTYDQALTEPVDVVLDGVGGDQVQRGVAALAPHGRLVAFSAGGGSVDAGSLLGELKTVTGFSVGLLARTQPELLDRRRAQLWELLAAGRLRPRHVVYPLDQVRSAIDLIATRANSGRVVLRAG</sequence>
<dbReference type="InterPro" id="IPR013154">
    <property type="entry name" value="ADH-like_N"/>
</dbReference>
<evidence type="ECO:0000313" key="6">
    <source>
        <dbReference type="Proteomes" id="UP000295444"/>
    </source>
</evidence>
<name>A0A4R6SH68_LABRH</name>
<dbReference type="Pfam" id="PF08240">
    <property type="entry name" value="ADH_N"/>
    <property type="match status" value="1"/>
</dbReference>
<dbReference type="Proteomes" id="UP000295444">
    <property type="component" value="Unassembled WGS sequence"/>
</dbReference>
<evidence type="ECO:0000256" key="2">
    <source>
        <dbReference type="ARBA" id="ARBA00023002"/>
    </source>
</evidence>
<dbReference type="InterPro" id="IPR036291">
    <property type="entry name" value="NAD(P)-bd_dom_sf"/>
</dbReference>
<keyword evidence="6" id="KW-1185">Reference proteome</keyword>
<dbReference type="PANTHER" id="PTHR48106:SF13">
    <property type="entry name" value="QUINONE OXIDOREDUCTASE-RELATED"/>
    <property type="match status" value="1"/>
</dbReference>
<dbReference type="EMBL" id="SNXZ01000002">
    <property type="protein sequence ID" value="TDQ00947.1"/>
    <property type="molecule type" value="Genomic_DNA"/>
</dbReference>
<reference evidence="5 6" key="1">
    <citation type="submission" date="2019-03" db="EMBL/GenBank/DDBJ databases">
        <title>Genomic Encyclopedia of Type Strains, Phase IV (KMG-IV): sequencing the most valuable type-strain genomes for metagenomic binning, comparative biology and taxonomic classification.</title>
        <authorList>
            <person name="Goeker M."/>
        </authorList>
    </citation>
    <scope>NUCLEOTIDE SEQUENCE [LARGE SCALE GENOMIC DNA]</scope>
    <source>
        <strain evidence="5 6">DSM 45361</strain>
    </source>
</reference>
<dbReference type="GO" id="GO:0005829">
    <property type="term" value="C:cytosol"/>
    <property type="evidence" value="ECO:0007669"/>
    <property type="project" value="TreeGrafter"/>
</dbReference>
<keyword evidence="2" id="KW-0560">Oxidoreductase</keyword>
<dbReference type="InterPro" id="IPR013149">
    <property type="entry name" value="ADH-like_C"/>
</dbReference>
<dbReference type="RefSeq" id="WP_133849593.1">
    <property type="nucleotide sequence ID" value="NZ_SNXZ01000002.1"/>
</dbReference>
<gene>
    <name evidence="5" type="ORF">EV186_102813</name>
</gene>
<keyword evidence="1" id="KW-0521">NADP</keyword>
<evidence type="ECO:0000313" key="5">
    <source>
        <dbReference type="EMBL" id="TDQ00947.1"/>
    </source>
</evidence>